<feature type="domain" description="Bacterial bifunctional deaminase-reductase C-terminal" evidence="1">
    <location>
        <begin position="3"/>
        <end position="169"/>
    </location>
</feature>
<dbReference type="GO" id="GO:0008703">
    <property type="term" value="F:5-amino-6-(5-phosphoribosylamino)uracil reductase activity"/>
    <property type="evidence" value="ECO:0007669"/>
    <property type="project" value="InterPro"/>
</dbReference>
<dbReference type="RefSeq" id="WP_110985635.1">
    <property type="nucleotide sequence ID" value="NZ_CAWNWM010000004.1"/>
</dbReference>
<keyword evidence="3" id="KW-1185">Reference proteome</keyword>
<dbReference type="InterPro" id="IPR024072">
    <property type="entry name" value="DHFR-like_dom_sf"/>
</dbReference>
<dbReference type="Proteomes" id="UP000248857">
    <property type="component" value="Unassembled WGS sequence"/>
</dbReference>
<dbReference type="InterPro" id="IPR050765">
    <property type="entry name" value="Riboflavin_Biosynth_HTPR"/>
</dbReference>
<dbReference type="AlphaFoldDB" id="A0A2W1JW84"/>
<dbReference type="InterPro" id="IPR002734">
    <property type="entry name" value="RibDG_C"/>
</dbReference>
<dbReference type="PANTHER" id="PTHR38011:SF11">
    <property type="entry name" value="2,5-DIAMINO-6-RIBOSYLAMINO-4(3H)-PYRIMIDINONE 5'-PHOSPHATE REDUCTASE"/>
    <property type="match status" value="1"/>
</dbReference>
<evidence type="ECO:0000259" key="1">
    <source>
        <dbReference type="Pfam" id="PF01872"/>
    </source>
</evidence>
<comment type="caution">
    <text evidence="2">The sequence shown here is derived from an EMBL/GenBank/DDBJ whole genome shotgun (WGS) entry which is preliminary data.</text>
</comment>
<proteinExistence type="predicted"/>
<dbReference type="Gene3D" id="3.40.430.10">
    <property type="entry name" value="Dihydrofolate Reductase, subunit A"/>
    <property type="match status" value="1"/>
</dbReference>
<dbReference type="SUPFAM" id="SSF53597">
    <property type="entry name" value="Dihydrofolate reductase-like"/>
    <property type="match status" value="1"/>
</dbReference>
<sequence length="183" mass="20213">MRPKVSVFIATSLDGYIARTNGDLDWLDAAQAKVPAGEDCGYQSFMQTVDLLIMGRKTYEKVLSFGAWPYGQTKVIVLSRTAILFPETIPATVTHSSEDPHTLCERLSRDGIRHIYVDGGNTVQRFLSAGLVDELTITVIPILLGKGIPLFGSLGADIHLSCVDTKQYKFGFTQLKYRIKKDA</sequence>
<gene>
    <name evidence="2" type="primary">folA_2</name>
    <name evidence="2" type="ORF">C1752_01670</name>
</gene>
<keyword evidence="2" id="KW-0560">Oxidoreductase</keyword>
<dbReference type="PANTHER" id="PTHR38011">
    <property type="entry name" value="DIHYDROFOLATE REDUCTASE FAMILY PROTEIN (AFU_ORTHOLOGUE AFUA_8G06820)"/>
    <property type="match status" value="1"/>
</dbReference>
<organism evidence="2 3">
    <name type="scientific">Acaryochloris thomasi RCC1774</name>
    <dbReference type="NCBI Taxonomy" id="1764569"/>
    <lineage>
        <taxon>Bacteria</taxon>
        <taxon>Bacillati</taxon>
        <taxon>Cyanobacteriota</taxon>
        <taxon>Cyanophyceae</taxon>
        <taxon>Acaryochloridales</taxon>
        <taxon>Acaryochloridaceae</taxon>
        <taxon>Acaryochloris</taxon>
        <taxon>Acaryochloris thomasi</taxon>
    </lineage>
</organism>
<dbReference type="Pfam" id="PF01872">
    <property type="entry name" value="RibD_C"/>
    <property type="match status" value="1"/>
</dbReference>
<dbReference type="EC" id="1.5.1.3" evidence="2"/>
<dbReference type="GO" id="GO:0004146">
    <property type="term" value="F:dihydrofolate reductase activity"/>
    <property type="evidence" value="ECO:0007669"/>
    <property type="project" value="UniProtKB-EC"/>
</dbReference>
<dbReference type="EMBL" id="PQWO01000004">
    <property type="protein sequence ID" value="PZD73944.1"/>
    <property type="molecule type" value="Genomic_DNA"/>
</dbReference>
<dbReference type="GO" id="GO:0009231">
    <property type="term" value="P:riboflavin biosynthetic process"/>
    <property type="evidence" value="ECO:0007669"/>
    <property type="project" value="InterPro"/>
</dbReference>
<evidence type="ECO:0000313" key="3">
    <source>
        <dbReference type="Proteomes" id="UP000248857"/>
    </source>
</evidence>
<accession>A0A2W1JW84</accession>
<evidence type="ECO:0000313" key="2">
    <source>
        <dbReference type="EMBL" id="PZD73944.1"/>
    </source>
</evidence>
<dbReference type="OrthoDB" id="195113at2"/>
<name>A0A2W1JW84_9CYAN</name>
<reference evidence="2 3" key="1">
    <citation type="journal article" date="2018" name="Sci. Rep.">
        <title>A novel species of the marine cyanobacterium Acaryochloris with a unique pigment content and lifestyle.</title>
        <authorList>
            <person name="Partensky F."/>
            <person name="Six C."/>
            <person name="Ratin M."/>
            <person name="Garczarek L."/>
            <person name="Vaulot D."/>
            <person name="Probert I."/>
            <person name="Calteau A."/>
            <person name="Gourvil P."/>
            <person name="Marie D."/>
            <person name="Grebert T."/>
            <person name="Bouchier C."/>
            <person name="Le Panse S."/>
            <person name="Gachenot M."/>
            <person name="Rodriguez F."/>
            <person name="Garrido J.L."/>
        </authorList>
    </citation>
    <scope>NUCLEOTIDE SEQUENCE [LARGE SCALE GENOMIC DNA]</scope>
    <source>
        <strain evidence="2 3">RCC1774</strain>
    </source>
</reference>
<protein>
    <submittedName>
        <fullName evidence="2">Dihydrofolate reductase</fullName>
        <ecNumber evidence="2">1.5.1.3</ecNumber>
    </submittedName>
</protein>